<dbReference type="Pfam" id="PF14155">
    <property type="entry name" value="DUF4307"/>
    <property type="match status" value="1"/>
</dbReference>
<dbReference type="RefSeq" id="WP_165181400.1">
    <property type="nucleotide sequence ID" value="NZ_JAAKZI010000009.1"/>
</dbReference>
<accession>A0ABX0D8T7</accession>
<dbReference type="EMBL" id="JAAKZI010000009">
    <property type="protein sequence ID" value="NGN83299.1"/>
    <property type="molecule type" value="Genomic_DNA"/>
</dbReference>
<name>A0ABX0D8T7_9MICC</name>
<comment type="caution">
    <text evidence="3">The sequence shown here is derived from an EMBL/GenBank/DDBJ whole genome shotgun (WGS) entry which is preliminary data.</text>
</comment>
<keyword evidence="2" id="KW-0472">Membrane</keyword>
<keyword evidence="2" id="KW-0812">Transmembrane</keyword>
<dbReference type="InterPro" id="IPR025443">
    <property type="entry name" value="DUF4307"/>
</dbReference>
<keyword evidence="2" id="KW-1133">Transmembrane helix</keyword>
<reference evidence="3 4" key="1">
    <citation type="submission" date="2020-02" db="EMBL/GenBank/DDBJ databases">
        <title>Genome sequence of the type strain DSM 27180 of Arthrobacter silviterrae.</title>
        <authorList>
            <person name="Gao J."/>
            <person name="Sun J."/>
        </authorList>
    </citation>
    <scope>NUCLEOTIDE SEQUENCE [LARGE SCALE GENOMIC DNA]</scope>
    <source>
        <strain evidence="3 4">DSM 27180</strain>
    </source>
</reference>
<sequence>MNAKLVMSSRPAAGAGRQRNAADPAGTPRIKTTVDAVTNSDSPAATSVANRYGTPKRAMSKRAKIIAVAVALAVGLTWILWSVVAGNTGVDQKVISFKVVDPTLSTVDLTITKDPAATAQCAVQALNEQFAVVGWNILTVGANGADAGINSGHTTSVTASVRTTSLAVTVTVDNCWIEH</sequence>
<organism evidence="3 4">
    <name type="scientific">Arthrobacter silviterrae</name>
    <dbReference type="NCBI Taxonomy" id="2026658"/>
    <lineage>
        <taxon>Bacteria</taxon>
        <taxon>Bacillati</taxon>
        <taxon>Actinomycetota</taxon>
        <taxon>Actinomycetes</taxon>
        <taxon>Micrococcales</taxon>
        <taxon>Micrococcaceae</taxon>
        <taxon>Arthrobacter</taxon>
    </lineage>
</organism>
<dbReference type="Proteomes" id="UP000479226">
    <property type="component" value="Unassembled WGS sequence"/>
</dbReference>
<evidence type="ECO:0000256" key="1">
    <source>
        <dbReference type="SAM" id="MobiDB-lite"/>
    </source>
</evidence>
<evidence type="ECO:0000256" key="2">
    <source>
        <dbReference type="SAM" id="Phobius"/>
    </source>
</evidence>
<evidence type="ECO:0000313" key="3">
    <source>
        <dbReference type="EMBL" id="NGN83299.1"/>
    </source>
</evidence>
<feature type="transmembrane region" description="Helical" evidence="2">
    <location>
        <begin position="65"/>
        <end position="84"/>
    </location>
</feature>
<keyword evidence="4" id="KW-1185">Reference proteome</keyword>
<protein>
    <submittedName>
        <fullName evidence="3">DUF4307 domain-containing protein</fullName>
    </submittedName>
</protein>
<feature type="region of interest" description="Disordered" evidence="1">
    <location>
        <begin position="1"/>
        <end position="29"/>
    </location>
</feature>
<evidence type="ECO:0000313" key="4">
    <source>
        <dbReference type="Proteomes" id="UP000479226"/>
    </source>
</evidence>
<proteinExistence type="predicted"/>
<gene>
    <name evidence="3" type="ORF">G6N77_07465</name>
</gene>